<dbReference type="EMBL" id="MU865766">
    <property type="protein sequence ID" value="KAK4220483.1"/>
    <property type="molecule type" value="Genomic_DNA"/>
</dbReference>
<gene>
    <name evidence="2" type="ORF">QBC38DRAFT_462579</name>
</gene>
<evidence type="ECO:0000256" key="1">
    <source>
        <dbReference type="SAM" id="MobiDB-lite"/>
    </source>
</evidence>
<evidence type="ECO:0000313" key="2">
    <source>
        <dbReference type="EMBL" id="KAK4220483.1"/>
    </source>
</evidence>
<keyword evidence="3" id="KW-1185">Reference proteome</keyword>
<proteinExistence type="predicted"/>
<feature type="compositionally biased region" description="Polar residues" evidence="1">
    <location>
        <begin position="8"/>
        <end position="18"/>
    </location>
</feature>
<feature type="region of interest" description="Disordered" evidence="1">
    <location>
        <begin position="1"/>
        <end position="52"/>
    </location>
</feature>
<organism evidence="2 3">
    <name type="scientific">Podospora fimiseda</name>
    <dbReference type="NCBI Taxonomy" id="252190"/>
    <lineage>
        <taxon>Eukaryota</taxon>
        <taxon>Fungi</taxon>
        <taxon>Dikarya</taxon>
        <taxon>Ascomycota</taxon>
        <taxon>Pezizomycotina</taxon>
        <taxon>Sordariomycetes</taxon>
        <taxon>Sordariomycetidae</taxon>
        <taxon>Sordariales</taxon>
        <taxon>Podosporaceae</taxon>
        <taxon>Podospora</taxon>
    </lineage>
</organism>
<sequence>MHHDQIQRQRYSSSSHDITTTTTTTTTKGRMPAGIVKKERQRRRSTMSENSKQKAFAAVFAANFLSDMYSGQHKFTSASTPWYSKQYHYHHSKFPIASVPSHDEMSERRSLDECKPCSFRTKLLEEIEEDSSDEFPTPSSTYDDLSVGYDVKFDDVDCVSVNRSTNMRGAYVQQRITTIPADLIGPDREESSGPQDSQMIEPISFPAGFSLQSTSTKQATEGVVATAQRISDYNISDEDLSEQVTMPFSVNSCREVRYRSSLLSYHAADNEDETLSDEDGIIIDDDMSIITDISLIPTYSPSDVMRQQQNIRAHTLFARLIKAKTNAAKQTVRQLKRSCRGVVEGKFSDSRNSYTPTKCVGVGETF</sequence>
<reference evidence="2" key="1">
    <citation type="journal article" date="2023" name="Mol. Phylogenet. Evol.">
        <title>Genome-scale phylogeny and comparative genomics of the fungal order Sordariales.</title>
        <authorList>
            <person name="Hensen N."/>
            <person name="Bonometti L."/>
            <person name="Westerberg I."/>
            <person name="Brannstrom I.O."/>
            <person name="Guillou S."/>
            <person name="Cros-Aarteil S."/>
            <person name="Calhoun S."/>
            <person name="Haridas S."/>
            <person name="Kuo A."/>
            <person name="Mondo S."/>
            <person name="Pangilinan J."/>
            <person name="Riley R."/>
            <person name="LaButti K."/>
            <person name="Andreopoulos B."/>
            <person name="Lipzen A."/>
            <person name="Chen C."/>
            <person name="Yan M."/>
            <person name="Daum C."/>
            <person name="Ng V."/>
            <person name="Clum A."/>
            <person name="Steindorff A."/>
            <person name="Ohm R.A."/>
            <person name="Martin F."/>
            <person name="Silar P."/>
            <person name="Natvig D.O."/>
            <person name="Lalanne C."/>
            <person name="Gautier V."/>
            <person name="Ament-Velasquez S.L."/>
            <person name="Kruys A."/>
            <person name="Hutchinson M.I."/>
            <person name="Powell A.J."/>
            <person name="Barry K."/>
            <person name="Miller A.N."/>
            <person name="Grigoriev I.V."/>
            <person name="Debuchy R."/>
            <person name="Gladieux P."/>
            <person name="Hiltunen Thoren M."/>
            <person name="Johannesson H."/>
        </authorList>
    </citation>
    <scope>NUCLEOTIDE SEQUENCE</scope>
    <source>
        <strain evidence="2">CBS 990.96</strain>
    </source>
</reference>
<reference evidence="2" key="2">
    <citation type="submission" date="2023-05" db="EMBL/GenBank/DDBJ databases">
        <authorList>
            <consortium name="Lawrence Berkeley National Laboratory"/>
            <person name="Steindorff A."/>
            <person name="Hensen N."/>
            <person name="Bonometti L."/>
            <person name="Westerberg I."/>
            <person name="Brannstrom I.O."/>
            <person name="Guillou S."/>
            <person name="Cros-Aarteil S."/>
            <person name="Calhoun S."/>
            <person name="Haridas S."/>
            <person name="Kuo A."/>
            <person name="Mondo S."/>
            <person name="Pangilinan J."/>
            <person name="Riley R."/>
            <person name="Labutti K."/>
            <person name="Andreopoulos B."/>
            <person name="Lipzen A."/>
            <person name="Chen C."/>
            <person name="Yanf M."/>
            <person name="Daum C."/>
            <person name="Ng V."/>
            <person name="Clum A."/>
            <person name="Ohm R."/>
            <person name="Martin F."/>
            <person name="Silar P."/>
            <person name="Natvig D."/>
            <person name="Lalanne C."/>
            <person name="Gautier V."/>
            <person name="Ament-Velasquez S.L."/>
            <person name="Kruys A."/>
            <person name="Hutchinson M.I."/>
            <person name="Powell A.J."/>
            <person name="Barry K."/>
            <person name="Miller A.N."/>
            <person name="Grigoriev I.V."/>
            <person name="Debuchy R."/>
            <person name="Gladieux P."/>
            <person name="Thoren M.H."/>
            <person name="Johannesson H."/>
        </authorList>
    </citation>
    <scope>NUCLEOTIDE SEQUENCE</scope>
    <source>
        <strain evidence="2">CBS 990.96</strain>
    </source>
</reference>
<dbReference type="AlphaFoldDB" id="A0AAN6YL96"/>
<name>A0AAN6YL96_9PEZI</name>
<accession>A0AAN6YL96</accession>
<evidence type="ECO:0000313" key="3">
    <source>
        <dbReference type="Proteomes" id="UP001301958"/>
    </source>
</evidence>
<protein>
    <submittedName>
        <fullName evidence="2">Uncharacterized protein</fullName>
    </submittedName>
</protein>
<dbReference type="Proteomes" id="UP001301958">
    <property type="component" value="Unassembled WGS sequence"/>
</dbReference>
<comment type="caution">
    <text evidence="2">The sequence shown here is derived from an EMBL/GenBank/DDBJ whole genome shotgun (WGS) entry which is preliminary data.</text>
</comment>